<dbReference type="InterPro" id="IPR038257">
    <property type="entry name" value="CRISPR-assoc_Cas3_HD_sf"/>
</dbReference>
<dbReference type="Gene3D" id="1.10.3210.30">
    <property type="match status" value="1"/>
</dbReference>
<dbReference type="RefSeq" id="WP_343824615.1">
    <property type="nucleotide sequence ID" value="NZ_BAAACI010000002.1"/>
</dbReference>
<keyword evidence="4" id="KW-0479">Metal-binding</keyword>
<dbReference type="NCBIfam" id="TIGR01587">
    <property type="entry name" value="cas3_core"/>
    <property type="match status" value="1"/>
</dbReference>
<evidence type="ECO:0000256" key="3">
    <source>
        <dbReference type="ARBA" id="ARBA00022722"/>
    </source>
</evidence>
<feature type="domain" description="HD Cas3-type" evidence="11">
    <location>
        <begin position="31"/>
        <end position="251"/>
    </location>
</feature>
<comment type="caution">
    <text evidence="12">The sequence shown here is derived from an EMBL/GenBank/DDBJ whole genome shotgun (WGS) entry which is preliminary data.</text>
</comment>
<gene>
    <name evidence="12" type="ORF">GCM10008908_11980</name>
</gene>
<protein>
    <submittedName>
        <fullName evidence="12">CRISPR-associated helicase/endonuclease Cas3</fullName>
    </submittedName>
</protein>
<evidence type="ECO:0000256" key="1">
    <source>
        <dbReference type="ARBA" id="ARBA00006847"/>
    </source>
</evidence>
<evidence type="ECO:0000259" key="11">
    <source>
        <dbReference type="PROSITE" id="PS51643"/>
    </source>
</evidence>
<dbReference type="NCBIfam" id="TIGR01596">
    <property type="entry name" value="cas3_HD"/>
    <property type="match status" value="1"/>
</dbReference>
<dbReference type="InterPro" id="IPR014001">
    <property type="entry name" value="Helicase_ATP-bd"/>
</dbReference>
<keyword evidence="5" id="KW-0547">Nucleotide-binding</keyword>
<proteinExistence type="inferred from homology"/>
<evidence type="ECO:0000256" key="5">
    <source>
        <dbReference type="ARBA" id="ARBA00022741"/>
    </source>
</evidence>
<dbReference type="Pfam" id="PF18019">
    <property type="entry name" value="Cas3_HD"/>
    <property type="match status" value="1"/>
</dbReference>
<dbReference type="CDD" id="cd09641">
    <property type="entry name" value="Cas3''_I"/>
    <property type="match status" value="1"/>
</dbReference>
<evidence type="ECO:0000256" key="4">
    <source>
        <dbReference type="ARBA" id="ARBA00022723"/>
    </source>
</evidence>
<dbReference type="Pfam" id="PF00270">
    <property type="entry name" value="DEAD"/>
    <property type="match status" value="1"/>
</dbReference>
<dbReference type="PROSITE" id="PS51643">
    <property type="entry name" value="HD_CAS3"/>
    <property type="match status" value="1"/>
</dbReference>
<comment type="similarity">
    <text evidence="1">In the N-terminal section; belongs to the CRISPR-associated nuclease Cas3-HD family.</text>
</comment>
<dbReference type="InterPro" id="IPR011545">
    <property type="entry name" value="DEAD/DEAH_box_helicase_dom"/>
</dbReference>
<evidence type="ECO:0000256" key="2">
    <source>
        <dbReference type="ARBA" id="ARBA00009046"/>
    </source>
</evidence>
<comment type="similarity">
    <text evidence="2">In the central section; belongs to the CRISPR-associated helicase Cas3 family.</text>
</comment>
<sequence>MYFNKDKRFKLEDYVNSSYKFYAHIKEKEGNLKKKETLEEHLTLAEENLYRIVREKKLKSIFINMEDKILGRDISYELRELFREMILNLVFIHDIGKINPCFQLKKMNNNLGLNEAVASNYSNHSMLSAIIYMDYYYKVIKKLDKENQKLFIPIMLMNSYIISKHHGNLDSFKAFSDRLIGVDGEGWKLIQDNFTIIEDIYLTEITITESKIRNSFKIYDIYINKINSEGKIINFIYEKLIFSLLLACDFYSTTEFMTGNSINSLGEMNDIDKFYDVYKDTEVMAWIRKYEKEELGKVTDFAQVKDINILRNEMFLEAERVLEGNFDSGIFYLEAPTGGGKSNISMNLSFKLIKENTNLNKIFYVYPFNTLVEQNINNINKTFGENSDLIQQVSVINSLVPIKKVYRNQDEEKVNYDESVLNRQFLHYPMVLTTHVSIFNYLFGAGKEDSFPLIHMTNSVIVLDEIQSYKNILWKEIIMFLKTYSELLNIKFIIMSATLPNLNKLVKTEENTVRLIKNSFRYFQSPVFKNRVDLDYSLLESVDIKEELYKKVKEISSSNNKKIVVEFISKKSAYDFYERLKEDFEILPETLLITGDDNSIDRELVLNKIKSRYSVILIATQVIEAGVDIDMDIGFKDISILDGDEQFLGRINRSCKKDGSKVYFFNLDKADTIYKGDVRKYEKYTLINDEMREILKNKEFSKFYDNILKEIIANTSQCNDGNIERFLNEKVGNLEFSEIEKRMKLIDDDKDEITLFLSRVIEDKDGTLIYGDELWYEYKALLRNEEMEFSEKKVKLSEVRAKLNYFIYKIRGAKGFTYGDKIGSKIGEIYFIGDGERFFKDDKFNKELFKMGIGDFI</sequence>
<dbReference type="PROSITE" id="PS51192">
    <property type="entry name" value="HELICASE_ATP_BIND_1"/>
    <property type="match status" value="1"/>
</dbReference>
<accession>A0ABP3VV00</accession>
<evidence type="ECO:0000256" key="6">
    <source>
        <dbReference type="ARBA" id="ARBA00022801"/>
    </source>
</evidence>
<keyword evidence="8" id="KW-0067">ATP-binding</keyword>
<dbReference type="Gene3D" id="3.40.50.300">
    <property type="entry name" value="P-loop containing nucleotide triphosphate hydrolases"/>
    <property type="match status" value="2"/>
</dbReference>
<keyword evidence="3" id="KW-0540">Nuclease</keyword>
<keyword evidence="7" id="KW-0347">Helicase</keyword>
<evidence type="ECO:0000256" key="7">
    <source>
        <dbReference type="ARBA" id="ARBA00022806"/>
    </source>
</evidence>
<dbReference type="SMART" id="SM00487">
    <property type="entry name" value="DEXDc"/>
    <property type="match status" value="1"/>
</dbReference>
<evidence type="ECO:0000259" key="10">
    <source>
        <dbReference type="PROSITE" id="PS51192"/>
    </source>
</evidence>
<dbReference type="InterPro" id="IPR027417">
    <property type="entry name" value="P-loop_NTPase"/>
</dbReference>
<evidence type="ECO:0000256" key="9">
    <source>
        <dbReference type="ARBA" id="ARBA00023118"/>
    </source>
</evidence>
<dbReference type="InterPro" id="IPR054712">
    <property type="entry name" value="Cas3-like_dom"/>
</dbReference>
<dbReference type="InterPro" id="IPR006483">
    <property type="entry name" value="CRISPR-assoc_Cas3_HD"/>
</dbReference>
<dbReference type="Pfam" id="PF22590">
    <property type="entry name" value="Cas3-like_C_2"/>
    <property type="match status" value="1"/>
</dbReference>
<dbReference type="InterPro" id="IPR006474">
    <property type="entry name" value="Helicase_Cas3_CRISPR-ass_core"/>
</dbReference>
<evidence type="ECO:0000256" key="8">
    <source>
        <dbReference type="ARBA" id="ARBA00022840"/>
    </source>
</evidence>
<evidence type="ECO:0000313" key="13">
    <source>
        <dbReference type="Proteomes" id="UP001501047"/>
    </source>
</evidence>
<organism evidence="12 13">
    <name type="scientific">Clostridium subterminale</name>
    <dbReference type="NCBI Taxonomy" id="1550"/>
    <lineage>
        <taxon>Bacteria</taxon>
        <taxon>Bacillati</taxon>
        <taxon>Bacillota</taxon>
        <taxon>Clostridia</taxon>
        <taxon>Eubacteriales</taxon>
        <taxon>Clostridiaceae</taxon>
        <taxon>Clostridium</taxon>
    </lineage>
</organism>
<keyword evidence="9" id="KW-0051">Antiviral defense</keyword>
<feature type="domain" description="Helicase ATP-binding" evidence="10">
    <location>
        <begin position="322"/>
        <end position="517"/>
    </location>
</feature>
<evidence type="ECO:0000313" key="12">
    <source>
        <dbReference type="EMBL" id="GAA0769923.1"/>
    </source>
</evidence>
<dbReference type="EMBL" id="BAAACI010000002">
    <property type="protein sequence ID" value="GAA0769923.1"/>
    <property type="molecule type" value="Genomic_DNA"/>
</dbReference>
<keyword evidence="6" id="KW-0378">Hydrolase</keyword>
<dbReference type="Proteomes" id="UP001501047">
    <property type="component" value="Unassembled WGS sequence"/>
</dbReference>
<dbReference type="SUPFAM" id="SSF52540">
    <property type="entry name" value="P-loop containing nucleoside triphosphate hydrolases"/>
    <property type="match status" value="1"/>
</dbReference>
<keyword evidence="13" id="KW-1185">Reference proteome</keyword>
<reference evidence="13" key="1">
    <citation type="journal article" date="2019" name="Int. J. Syst. Evol. Microbiol.">
        <title>The Global Catalogue of Microorganisms (GCM) 10K type strain sequencing project: providing services to taxonomists for standard genome sequencing and annotation.</title>
        <authorList>
            <consortium name="The Broad Institute Genomics Platform"/>
            <consortium name="The Broad Institute Genome Sequencing Center for Infectious Disease"/>
            <person name="Wu L."/>
            <person name="Ma J."/>
        </authorList>
    </citation>
    <scope>NUCLEOTIDE SEQUENCE [LARGE SCALE GENOMIC DNA]</scope>
    <source>
        <strain evidence="13">JCM 1417</strain>
    </source>
</reference>
<name>A0ABP3VV00_CLOSU</name>